<evidence type="ECO:0000313" key="1">
    <source>
        <dbReference type="EMBL" id="PFG33477.1"/>
    </source>
</evidence>
<proteinExistence type="predicted"/>
<organism evidence="1 2">
    <name type="scientific">Sanguibacter antarcticus</name>
    <dbReference type="NCBI Taxonomy" id="372484"/>
    <lineage>
        <taxon>Bacteria</taxon>
        <taxon>Bacillati</taxon>
        <taxon>Actinomycetota</taxon>
        <taxon>Actinomycetes</taxon>
        <taxon>Micrococcales</taxon>
        <taxon>Sanguibacteraceae</taxon>
        <taxon>Sanguibacter</taxon>
    </lineage>
</organism>
<sequence>MLDPHGLYEIDTEVEGASGLDAVTNGTGPVLVNALRGLVDAGSTGALAVEHLLAGERTTRLVTFDTDQLVDYRSKRPTMVFDSNAFSSYDAPVLAIDVAHDTEGTPFLVLHGSEPDVQWERFVAAVCSLVDRFGVSLTIGMYGIPMGIPHTRAMSATAHSTDSSLIGHATSWFGKVKVPASVANLLELRLGEIGRDAIGYAVHVPHYLAQAAYPPAAIVALNHVEAATGLSLNTDALVAAAGEAREAIERQVAESDEVAEVVRGLEEQYDAFARSAERGSLLADAAPIPTADELGAEFERFLAQQGPETP</sequence>
<evidence type="ECO:0000313" key="2">
    <source>
        <dbReference type="Proteomes" id="UP000225548"/>
    </source>
</evidence>
<dbReference type="Proteomes" id="UP000225548">
    <property type="component" value="Unassembled WGS sequence"/>
</dbReference>
<gene>
    <name evidence="1" type="ORF">ATL42_1354</name>
</gene>
<protein>
    <submittedName>
        <fullName evidence="1">PAC2 family protein</fullName>
    </submittedName>
</protein>
<name>A0A2A9E372_9MICO</name>
<dbReference type="EMBL" id="PDJG01000001">
    <property type="protein sequence ID" value="PFG33477.1"/>
    <property type="molecule type" value="Genomic_DNA"/>
</dbReference>
<accession>A0A2A9E372</accession>
<dbReference type="AlphaFoldDB" id="A0A2A9E372"/>
<dbReference type="Pfam" id="PF09754">
    <property type="entry name" value="PAC2"/>
    <property type="match status" value="1"/>
</dbReference>
<dbReference type="RefSeq" id="WP_098454683.1">
    <property type="nucleotide sequence ID" value="NZ_PDJG01000001.1"/>
</dbReference>
<reference evidence="1" key="1">
    <citation type="submission" date="2017-10" db="EMBL/GenBank/DDBJ databases">
        <title>Sequencing the genomes of 1000 actinobacteria strains.</title>
        <authorList>
            <person name="Klenk H.-P."/>
        </authorList>
    </citation>
    <scope>NUCLEOTIDE SEQUENCE [LARGE SCALE GENOMIC DNA]</scope>
    <source>
        <strain evidence="1">DSM 18966</strain>
    </source>
</reference>
<dbReference type="Gene3D" id="3.40.50.10900">
    <property type="entry name" value="PAC-like subunit"/>
    <property type="match status" value="1"/>
</dbReference>
<keyword evidence="2" id="KW-1185">Reference proteome</keyword>
<dbReference type="OrthoDB" id="3733464at2"/>
<dbReference type="PIRSF" id="PIRSF028754">
    <property type="entry name" value="UCP028754"/>
    <property type="match status" value="1"/>
</dbReference>
<dbReference type="SUPFAM" id="SSF159659">
    <property type="entry name" value="Cgl1923-like"/>
    <property type="match status" value="1"/>
</dbReference>
<dbReference type="Gene3D" id="1.10.287.100">
    <property type="match status" value="1"/>
</dbReference>
<dbReference type="InterPro" id="IPR008492">
    <property type="entry name" value="Rv2714-like"/>
</dbReference>
<comment type="caution">
    <text evidence="1">The sequence shown here is derived from an EMBL/GenBank/DDBJ whole genome shotgun (WGS) entry which is preliminary data.</text>
</comment>
<dbReference type="InterPro" id="IPR019151">
    <property type="entry name" value="Proteasome_assmbl_chaperone_2"/>
</dbReference>
<dbReference type="InterPro" id="IPR038389">
    <property type="entry name" value="PSMG2_sf"/>
</dbReference>